<dbReference type="SUPFAM" id="SSF88659">
    <property type="entry name" value="Sigma3 and sigma4 domains of RNA polymerase sigma factors"/>
    <property type="match status" value="1"/>
</dbReference>
<dbReference type="Proteomes" id="UP001059380">
    <property type="component" value="Chromosome"/>
</dbReference>
<proteinExistence type="inferred from homology"/>
<reference evidence="6" key="1">
    <citation type="submission" date="2021-04" db="EMBL/GenBank/DDBJ databases">
        <title>Phylogenetic analysis of Acidobacteriaceae.</title>
        <authorList>
            <person name="Qiu L."/>
            <person name="Zhang Q."/>
        </authorList>
    </citation>
    <scope>NUCLEOTIDE SEQUENCE</scope>
    <source>
        <strain evidence="6">DSM 25168</strain>
    </source>
</reference>
<evidence type="ECO:0000256" key="2">
    <source>
        <dbReference type="ARBA" id="ARBA00023015"/>
    </source>
</evidence>
<dbReference type="PANTHER" id="PTHR43133">
    <property type="entry name" value="RNA POLYMERASE ECF-TYPE SIGMA FACTO"/>
    <property type="match status" value="1"/>
</dbReference>
<dbReference type="Gene3D" id="1.10.10.10">
    <property type="entry name" value="Winged helix-like DNA-binding domain superfamily/Winged helix DNA-binding domain"/>
    <property type="match status" value="1"/>
</dbReference>
<organism evidence="6 7">
    <name type="scientific">Occallatibacter riparius</name>
    <dbReference type="NCBI Taxonomy" id="1002689"/>
    <lineage>
        <taxon>Bacteria</taxon>
        <taxon>Pseudomonadati</taxon>
        <taxon>Acidobacteriota</taxon>
        <taxon>Terriglobia</taxon>
        <taxon>Terriglobales</taxon>
        <taxon>Acidobacteriaceae</taxon>
        <taxon>Occallatibacter</taxon>
    </lineage>
</organism>
<dbReference type="GO" id="GO:0016987">
    <property type="term" value="F:sigma factor activity"/>
    <property type="evidence" value="ECO:0007669"/>
    <property type="project" value="UniProtKB-KW"/>
</dbReference>
<dbReference type="EMBL" id="CP093313">
    <property type="protein sequence ID" value="UWZ82379.1"/>
    <property type="molecule type" value="Genomic_DNA"/>
</dbReference>
<dbReference type="InterPro" id="IPR039425">
    <property type="entry name" value="RNA_pol_sigma-70-like"/>
</dbReference>
<keyword evidence="3" id="KW-0731">Sigma factor</keyword>
<gene>
    <name evidence="6" type="ORF">MOP44_17590</name>
</gene>
<protein>
    <submittedName>
        <fullName evidence="6">ECF-type sigma factor</fullName>
    </submittedName>
</protein>
<keyword evidence="7" id="KW-1185">Reference proteome</keyword>
<dbReference type="RefSeq" id="WP_260791563.1">
    <property type="nucleotide sequence ID" value="NZ_CP093313.1"/>
</dbReference>
<accession>A0A9J7BIQ4</accession>
<dbReference type="AlphaFoldDB" id="A0A9J7BIQ4"/>
<evidence type="ECO:0000313" key="6">
    <source>
        <dbReference type="EMBL" id="UWZ82379.1"/>
    </source>
</evidence>
<sequence length="188" mass="21251">MTESISETTALLRAWAGGDREALEKLTPHVYRTLRRIAGSYMRNERAGNTLQATALVHEAFIELVDITNVDWQHRAHFYAISAQIMRNILLDRARRRLAAKRGGSAERLNLDELPDIGAIRARELIALDDALKALAQLDARKARVVEMRFFGGLSVDESAEVLAVSPETVMRDWKFARSWLQSQISHN</sequence>
<evidence type="ECO:0000256" key="1">
    <source>
        <dbReference type="ARBA" id="ARBA00010641"/>
    </source>
</evidence>
<dbReference type="InterPro" id="IPR053812">
    <property type="entry name" value="HTH_Sigma70_ECF-like"/>
</dbReference>
<evidence type="ECO:0000259" key="5">
    <source>
        <dbReference type="Pfam" id="PF07638"/>
    </source>
</evidence>
<dbReference type="NCBIfam" id="TIGR02999">
    <property type="entry name" value="Sig-70_X6"/>
    <property type="match status" value="1"/>
</dbReference>
<dbReference type="Pfam" id="PF07638">
    <property type="entry name" value="Sigma70_ECF"/>
    <property type="match status" value="1"/>
</dbReference>
<evidence type="ECO:0000313" key="7">
    <source>
        <dbReference type="Proteomes" id="UP001059380"/>
    </source>
</evidence>
<comment type="similarity">
    <text evidence="1">Belongs to the sigma-70 factor family. ECF subfamily.</text>
</comment>
<dbReference type="InterPro" id="IPR013324">
    <property type="entry name" value="RNA_pol_sigma_r3/r4-like"/>
</dbReference>
<dbReference type="PANTHER" id="PTHR43133:SF39">
    <property type="entry name" value="SIMILAR TO RNA POLYMERASE SIGMA-E FACTOR"/>
    <property type="match status" value="1"/>
</dbReference>
<dbReference type="InterPro" id="IPR036388">
    <property type="entry name" value="WH-like_DNA-bd_sf"/>
</dbReference>
<evidence type="ECO:0000256" key="4">
    <source>
        <dbReference type="ARBA" id="ARBA00023163"/>
    </source>
</evidence>
<evidence type="ECO:0000256" key="3">
    <source>
        <dbReference type="ARBA" id="ARBA00023082"/>
    </source>
</evidence>
<keyword evidence="4" id="KW-0804">Transcription</keyword>
<dbReference type="InterPro" id="IPR011517">
    <property type="entry name" value="RNA_pol_sigma70_ECF-like"/>
</dbReference>
<dbReference type="InterPro" id="IPR013325">
    <property type="entry name" value="RNA_pol_sigma_r2"/>
</dbReference>
<dbReference type="SUPFAM" id="SSF88946">
    <property type="entry name" value="Sigma2 domain of RNA polymerase sigma factors"/>
    <property type="match status" value="1"/>
</dbReference>
<dbReference type="KEGG" id="orp:MOP44_17590"/>
<dbReference type="InterPro" id="IPR014284">
    <property type="entry name" value="RNA_pol_sigma-70_dom"/>
</dbReference>
<dbReference type="GO" id="GO:0006352">
    <property type="term" value="P:DNA-templated transcription initiation"/>
    <property type="evidence" value="ECO:0007669"/>
    <property type="project" value="InterPro"/>
</dbReference>
<name>A0A9J7BIQ4_9BACT</name>
<dbReference type="Gene3D" id="1.10.1740.10">
    <property type="match status" value="1"/>
</dbReference>
<feature type="domain" description="RNA polymerase sigma-70 ECF-like HTH" evidence="5">
    <location>
        <begin position="7"/>
        <end position="186"/>
    </location>
</feature>
<keyword evidence="2" id="KW-0805">Transcription regulation</keyword>
<dbReference type="NCBIfam" id="TIGR02937">
    <property type="entry name" value="sigma70-ECF"/>
    <property type="match status" value="1"/>
</dbReference>